<dbReference type="Pfam" id="PF00923">
    <property type="entry name" value="TAL_FSA"/>
    <property type="match status" value="1"/>
</dbReference>
<dbReference type="Gene3D" id="3.20.20.70">
    <property type="entry name" value="Aldolase class I"/>
    <property type="match status" value="1"/>
</dbReference>
<dbReference type="OrthoDB" id="2015515at2759"/>
<gene>
    <name evidence="3" type="ORF">NEOLEDRAFT_1091544</name>
</gene>
<dbReference type="STRING" id="1314782.A0A165T3G3"/>
<dbReference type="GO" id="GO:0006098">
    <property type="term" value="P:pentose-phosphate shunt"/>
    <property type="evidence" value="ECO:0007669"/>
    <property type="project" value="UniProtKB-UniPathway"/>
</dbReference>
<feature type="compositionally biased region" description="Acidic residues" evidence="2">
    <location>
        <begin position="441"/>
        <end position="453"/>
    </location>
</feature>
<dbReference type="InParanoid" id="A0A165T3G3"/>
<dbReference type="PANTHER" id="PTHR10683">
    <property type="entry name" value="TRANSALDOLASE"/>
    <property type="match status" value="1"/>
</dbReference>
<evidence type="ECO:0000313" key="4">
    <source>
        <dbReference type="Proteomes" id="UP000076761"/>
    </source>
</evidence>
<proteinExistence type="predicted"/>
<dbReference type="AlphaFoldDB" id="A0A165T3G3"/>
<feature type="region of interest" description="Disordered" evidence="2">
    <location>
        <begin position="349"/>
        <end position="453"/>
    </location>
</feature>
<dbReference type="InterPro" id="IPR001585">
    <property type="entry name" value="TAL/FSA"/>
</dbReference>
<organism evidence="3 4">
    <name type="scientific">Neolentinus lepideus HHB14362 ss-1</name>
    <dbReference type="NCBI Taxonomy" id="1314782"/>
    <lineage>
        <taxon>Eukaryota</taxon>
        <taxon>Fungi</taxon>
        <taxon>Dikarya</taxon>
        <taxon>Basidiomycota</taxon>
        <taxon>Agaricomycotina</taxon>
        <taxon>Agaricomycetes</taxon>
        <taxon>Gloeophyllales</taxon>
        <taxon>Gloeophyllaceae</taxon>
        <taxon>Neolentinus</taxon>
    </lineage>
</organism>
<dbReference type="EMBL" id="KV425568">
    <property type="protein sequence ID" value="KZT26084.1"/>
    <property type="molecule type" value="Genomic_DNA"/>
</dbReference>
<evidence type="ECO:0000313" key="3">
    <source>
        <dbReference type="EMBL" id="KZT26084.1"/>
    </source>
</evidence>
<dbReference type="InterPro" id="IPR013785">
    <property type="entry name" value="Aldolase_TIM"/>
</dbReference>
<dbReference type="Proteomes" id="UP000076761">
    <property type="component" value="Unassembled WGS sequence"/>
</dbReference>
<feature type="compositionally biased region" description="Polar residues" evidence="2">
    <location>
        <begin position="399"/>
        <end position="411"/>
    </location>
</feature>
<dbReference type="PANTHER" id="PTHR10683:SF18">
    <property type="entry name" value="TRANSALDOLASE"/>
    <property type="match status" value="1"/>
</dbReference>
<evidence type="ECO:0000256" key="2">
    <source>
        <dbReference type="SAM" id="MobiDB-lite"/>
    </source>
</evidence>
<keyword evidence="1" id="KW-0704">Schiff base</keyword>
<feature type="compositionally biased region" description="Basic and acidic residues" evidence="2">
    <location>
        <begin position="368"/>
        <end position="398"/>
    </location>
</feature>
<dbReference type="UniPathway" id="UPA00115">
    <property type="reaction ID" value="UER00414"/>
</dbReference>
<keyword evidence="4" id="KW-1185">Reference proteome</keyword>
<accession>A0A165T3G3</accession>
<dbReference type="GO" id="GO:0005975">
    <property type="term" value="P:carbohydrate metabolic process"/>
    <property type="evidence" value="ECO:0007669"/>
    <property type="project" value="InterPro"/>
</dbReference>
<protein>
    <submittedName>
        <fullName evidence="3">Aldolase</fullName>
    </submittedName>
</protein>
<name>A0A165T3G3_9AGAM</name>
<reference evidence="3 4" key="1">
    <citation type="journal article" date="2016" name="Mol. Biol. Evol.">
        <title>Comparative Genomics of Early-Diverging Mushroom-Forming Fungi Provides Insights into the Origins of Lignocellulose Decay Capabilities.</title>
        <authorList>
            <person name="Nagy L.G."/>
            <person name="Riley R."/>
            <person name="Tritt A."/>
            <person name="Adam C."/>
            <person name="Daum C."/>
            <person name="Floudas D."/>
            <person name="Sun H."/>
            <person name="Yadav J.S."/>
            <person name="Pangilinan J."/>
            <person name="Larsson K.H."/>
            <person name="Matsuura K."/>
            <person name="Barry K."/>
            <person name="Labutti K."/>
            <person name="Kuo R."/>
            <person name="Ohm R.A."/>
            <person name="Bhattacharya S.S."/>
            <person name="Shirouzu T."/>
            <person name="Yoshinaga Y."/>
            <person name="Martin F.M."/>
            <person name="Grigoriev I.V."/>
            <person name="Hibbett D.S."/>
        </authorList>
    </citation>
    <scope>NUCLEOTIDE SEQUENCE [LARGE SCALE GENOMIC DNA]</scope>
    <source>
        <strain evidence="3 4">HHB14362 ss-1</strain>
    </source>
</reference>
<sequence length="453" mass="51447">MGTSIIGESANFYPLGYNIDGTMTSPAALLRVIEEEYIQYHIWNAVRIVTQHLNAKSLYWHVKAIVRDALEPFFVGAGTLFHDQVQGPHWIQVDPRLHDKQDDMIAQAVNFVDAFQDRGISRDEIIINIPASRDGIYACRKLTSGQGFKVNLSLVSSLSHAQLCLEAGASSISIPVRRVLQFHEKRDLKITVRTRPHPGINTIHLIQAYCKLKRAKSVVICNNLRSLAEIRDVARVDVIALSEFQLEELRHSRIAIAEPIPESSPVYAHASQVEYPTTFLNDFRALRDCMSPGDYEAFCFVLKEGLTAMITDMGSIDAAIQKEVQKRMFYTTAPLETLETLRPRLPAIEMVPAPSPRPLRRRRMSKVSLRESTPEPSEPTEKLRTESKDPQEMIHDSMQRVQSWFQSQSQILPDDMDKPDQDQDQDTATTNRLTDPWDTLEPADGDFEDFEDF</sequence>
<evidence type="ECO:0000256" key="1">
    <source>
        <dbReference type="ARBA" id="ARBA00023270"/>
    </source>
</evidence>
<dbReference type="SUPFAM" id="SSF51569">
    <property type="entry name" value="Aldolase"/>
    <property type="match status" value="1"/>
</dbReference>